<evidence type="ECO:0000313" key="3">
    <source>
        <dbReference type="EMBL" id="ARU16220.1"/>
    </source>
</evidence>
<dbReference type="AlphaFoldDB" id="A0A1Z1FBT3"/>
<dbReference type="InterPro" id="IPR029064">
    <property type="entry name" value="Ribosomal_eL30-like_sf"/>
</dbReference>
<evidence type="ECO:0000259" key="2">
    <source>
        <dbReference type="Pfam" id="PF04296"/>
    </source>
</evidence>
<protein>
    <recommendedName>
        <fullName evidence="2">YlxR domain-containing protein</fullName>
    </recommendedName>
</protein>
<dbReference type="SUPFAM" id="SSF64376">
    <property type="entry name" value="YlxR-like"/>
    <property type="match status" value="1"/>
</dbReference>
<dbReference type="KEGG" id="cman:A9D14_08435"/>
<dbReference type="InterPro" id="IPR007393">
    <property type="entry name" value="YlxR_dom"/>
</dbReference>
<gene>
    <name evidence="3" type="ORF">A9D14_08435</name>
</gene>
<dbReference type="Pfam" id="PF04296">
    <property type="entry name" value="YlxR"/>
    <property type="match status" value="1"/>
</dbReference>
<accession>A0A1Z1FBT3</accession>
<evidence type="ECO:0000256" key="1">
    <source>
        <dbReference type="SAM" id="MobiDB-lite"/>
    </source>
</evidence>
<dbReference type="STRING" id="450378.GCA_001661675_01691"/>
<feature type="region of interest" description="Disordered" evidence="1">
    <location>
        <begin position="245"/>
        <end position="268"/>
    </location>
</feature>
<dbReference type="RefSeq" id="WP_066845227.1">
    <property type="nucleotide sequence ID" value="NZ_CP019602.1"/>
</dbReference>
<dbReference type="Gene3D" id="3.30.1230.10">
    <property type="entry name" value="YlxR-like"/>
    <property type="match status" value="1"/>
</dbReference>
<feature type="region of interest" description="Disordered" evidence="1">
    <location>
        <begin position="1"/>
        <end position="37"/>
    </location>
</feature>
<evidence type="ECO:0000313" key="4">
    <source>
        <dbReference type="Proteomes" id="UP000195807"/>
    </source>
</evidence>
<feature type="domain" description="YlxR" evidence="2">
    <location>
        <begin position="38"/>
        <end position="108"/>
    </location>
</feature>
<dbReference type="InterPro" id="IPR035931">
    <property type="entry name" value="YlxR-like_sf"/>
</dbReference>
<organism evidence="3 4">
    <name type="scientific">Croceicoccus marinus</name>
    <dbReference type="NCBI Taxonomy" id="450378"/>
    <lineage>
        <taxon>Bacteria</taxon>
        <taxon>Pseudomonadati</taxon>
        <taxon>Pseudomonadota</taxon>
        <taxon>Alphaproteobacteria</taxon>
        <taxon>Sphingomonadales</taxon>
        <taxon>Erythrobacteraceae</taxon>
        <taxon>Croceicoccus</taxon>
    </lineage>
</organism>
<name>A0A1Z1FBT3_9SPHN</name>
<dbReference type="Gene3D" id="3.30.1330.30">
    <property type="match status" value="1"/>
</dbReference>
<reference evidence="3 4" key="1">
    <citation type="submission" date="2017-01" db="EMBL/GenBank/DDBJ databases">
        <title>Complete genome sequence of esterase-producing bacterium Croceicoccus marinus E4A9.</title>
        <authorList>
            <person name="Wu Y.-H."/>
            <person name="Cheng H."/>
            <person name="Xu L."/>
            <person name="Huo Y.-Y."/>
            <person name="Wang C.-S."/>
            <person name="Xu X.-W."/>
        </authorList>
    </citation>
    <scope>NUCLEOTIDE SEQUENCE [LARGE SCALE GENOMIC DNA]</scope>
    <source>
        <strain evidence="3 4">E4A9</strain>
    </source>
</reference>
<dbReference type="EMBL" id="CP019602">
    <property type="protein sequence ID" value="ARU16220.1"/>
    <property type="molecule type" value="Genomic_DNA"/>
</dbReference>
<dbReference type="Proteomes" id="UP000195807">
    <property type="component" value="Chromosome"/>
</dbReference>
<keyword evidence="4" id="KW-1185">Reference proteome</keyword>
<sequence length="268" mass="27874">MRTPSNETVASDIDEKVPEFDEGTVTRRSGARGDGPMRKCVITGRIAPRESLLRLAMGPQGSAASDDRPAVLPDAHAKAPGRGAWIGVTRAELEEAIAKGHLKGALARGFKGPPPVIPAELPELAEQALLRALTDRLGIEYRSGNVLAGSDRIAEAARSGKVWWLGHASDAGGDGSRRLDQAWRVGEDKEGTGMAGESLPLDRAGLSVALGRDNTVHLALTDRAAAGRVSTLLARLNHYLGHDGATADGPGNAGLESGGPAAQRASEP</sequence>
<dbReference type="OrthoDB" id="9799836at2"/>
<proteinExistence type="predicted"/>